<dbReference type="EMBL" id="CAJNOW010000023">
    <property type="protein sequence ID" value="CAF1209954.1"/>
    <property type="molecule type" value="Genomic_DNA"/>
</dbReference>
<gene>
    <name evidence="1" type="ORF">KQP761_LOCUS281</name>
</gene>
<protein>
    <submittedName>
        <fullName evidence="1">Uncharacterized protein</fullName>
    </submittedName>
</protein>
<organism evidence="1 2">
    <name type="scientific">Rotaria magnacalcarata</name>
    <dbReference type="NCBI Taxonomy" id="392030"/>
    <lineage>
        <taxon>Eukaryota</taxon>
        <taxon>Metazoa</taxon>
        <taxon>Spiralia</taxon>
        <taxon>Gnathifera</taxon>
        <taxon>Rotifera</taxon>
        <taxon>Eurotatoria</taxon>
        <taxon>Bdelloidea</taxon>
        <taxon>Philodinida</taxon>
        <taxon>Philodinidae</taxon>
        <taxon>Rotaria</taxon>
    </lineage>
</organism>
<dbReference type="AlphaFoldDB" id="A0A814WT87"/>
<proteinExistence type="predicted"/>
<reference evidence="1" key="1">
    <citation type="submission" date="2021-02" db="EMBL/GenBank/DDBJ databases">
        <authorList>
            <person name="Nowell W R."/>
        </authorList>
    </citation>
    <scope>NUCLEOTIDE SEQUENCE</scope>
</reference>
<dbReference type="OrthoDB" id="10406123at2759"/>
<sequence length="247" mass="27776">MQYSDSSITTTGLTGCYGFLIDIKHDDNSFCFLEHHSFAVDCSTQSTLPEILLSLIKDLVKHITETLKSTPGSKSIEFKKISDASLFICGGIQQNPDYIRLAFALLQQPLNPETLGIFQAETSEFYLLQRLNCRTTIIDAVSFLLSDEIEDIAADAGLEEDDLIQPTSVWITYDCRSKKGHLGVRFQSAAGKVDSAQMLIDLSTKKEQYEWQLRPDEVDHFYNLIKNDQQQLPMFSEAMGNIIIGKC</sequence>
<evidence type="ECO:0000313" key="2">
    <source>
        <dbReference type="Proteomes" id="UP000663834"/>
    </source>
</evidence>
<accession>A0A814WT87</accession>
<name>A0A814WT87_9BILA</name>
<evidence type="ECO:0000313" key="1">
    <source>
        <dbReference type="EMBL" id="CAF1209954.1"/>
    </source>
</evidence>
<dbReference type="Proteomes" id="UP000663834">
    <property type="component" value="Unassembled WGS sequence"/>
</dbReference>
<comment type="caution">
    <text evidence="1">The sequence shown here is derived from an EMBL/GenBank/DDBJ whole genome shotgun (WGS) entry which is preliminary data.</text>
</comment>